<sequence length="368" mass="41366">MSDPLSKLLEQKKKNFLLLDGGKTCFCSFCAIVWQGLATHLEEKGFDISGSLWASKLLLTNPDAIVQAHLDYLRVVHIKPIVEALQKFFFFLPQKRIKYFQSKKKTLQLCVGCNIKFGLSEKEGYAKISESVELAQKAIDHFGKEGNKHSKEVIIAGSVGCYGATLHDGSEYTGIYDITEESKFDFLKAFHKPRMQALLRAKRGNDIVIACETVPLQIEILAMCACLDELQCYGWISMCCRNDSELCSGEKLCDVVPYLLKSQYCIGIGINCLDPVYVTALLDTIQSQIRGQPKRMLLIAYPNKGEKWDDQTRQWIPGTKMSDAEFTLLAKEWVQHGAQIIGGCCRTNPQTIATISKLVRHHFPLAKL</sequence>
<keyword evidence="8" id="KW-1185">Reference proteome</keyword>
<dbReference type="PROSITE" id="PS50970">
    <property type="entry name" value="HCY"/>
    <property type="match status" value="1"/>
</dbReference>
<feature type="binding site" evidence="5">
    <location>
        <position position="272"/>
    </location>
    <ligand>
        <name>Zn(2+)</name>
        <dbReference type="ChEBI" id="CHEBI:29105"/>
    </ligand>
</feature>
<feature type="binding site" evidence="5">
    <location>
        <position position="345"/>
    </location>
    <ligand>
        <name>Zn(2+)</name>
        <dbReference type="ChEBI" id="CHEBI:29105"/>
    </ligand>
</feature>
<accession>X6LYU1</accession>
<dbReference type="InterPro" id="IPR051486">
    <property type="entry name" value="Hcy_S-methyltransferase"/>
</dbReference>
<evidence type="ECO:0000313" key="8">
    <source>
        <dbReference type="Proteomes" id="UP000023152"/>
    </source>
</evidence>
<evidence type="ECO:0000313" key="7">
    <source>
        <dbReference type="EMBL" id="ETO07103.1"/>
    </source>
</evidence>
<dbReference type="Proteomes" id="UP000023152">
    <property type="component" value="Unassembled WGS sequence"/>
</dbReference>
<dbReference type="OMA" id="CCKIFAE"/>
<dbReference type="GO" id="GO:0046872">
    <property type="term" value="F:metal ion binding"/>
    <property type="evidence" value="ECO:0007669"/>
    <property type="project" value="UniProtKB-KW"/>
</dbReference>
<keyword evidence="4 5" id="KW-0862">Zinc</keyword>
<organism evidence="7 8">
    <name type="scientific">Reticulomyxa filosa</name>
    <dbReference type="NCBI Taxonomy" id="46433"/>
    <lineage>
        <taxon>Eukaryota</taxon>
        <taxon>Sar</taxon>
        <taxon>Rhizaria</taxon>
        <taxon>Retaria</taxon>
        <taxon>Foraminifera</taxon>
        <taxon>Monothalamids</taxon>
        <taxon>Reticulomyxidae</taxon>
        <taxon>Reticulomyxa</taxon>
    </lineage>
</organism>
<evidence type="ECO:0000256" key="2">
    <source>
        <dbReference type="ARBA" id="ARBA00022679"/>
    </source>
</evidence>
<reference evidence="7 8" key="1">
    <citation type="journal article" date="2013" name="Curr. Biol.">
        <title>The Genome of the Foraminiferan Reticulomyxa filosa.</title>
        <authorList>
            <person name="Glockner G."/>
            <person name="Hulsmann N."/>
            <person name="Schleicher M."/>
            <person name="Noegel A.A."/>
            <person name="Eichinger L."/>
            <person name="Gallinger C."/>
            <person name="Pawlowski J."/>
            <person name="Sierra R."/>
            <person name="Euteneuer U."/>
            <person name="Pillet L."/>
            <person name="Moustafa A."/>
            <person name="Platzer M."/>
            <person name="Groth M."/>
            <person name="Szafranski K."/>
            <person name="Schliwa M."/>
        </authorList>
    </citation>
    <scope>NUCLEOTIDE SEQUENCE [LARGE SCALE GENOMIC DNA]</scope>
</reference>
<dbReference type="GO" id="GO:0009086">
    <property type="term" value="P:methionine biosynthetic process"/>
    <property type="evidence" value="ECO:0007669"/>
    <property type="project" value="TreeGrafter"/>
</dbReference>
<evidence type="ECO:0000259" key="6">
    <source>
        <dbReference type="PROSITE" id="PS50970"/>
    </source>
</evidence>
<evidence type="ECO:0000256" key="1">
    <source>
        <dbReference type="ARBA" id="ARBA00022603"/>
    </source>
</evidence>
<evidence type="ECO:0000256" key="3">
    <source>
        <dbReference type="ARBA" id="ARBA00022723"/>
    </source>
</evidence>
<comment type="caution">
    <text evidence="7">The sequence shown here is derived from an EMBL/GenBank/DDBJ whole genome shotgun (WGS) entry which is preliminary data.</text>
</comment>
<name>X6LYU1_RETFI</name>
<dbReference type="GO" id="GO:0008898">
    <property type="term" value="F:S-adenosylmethionine-homocysteine S-methyltransferase activity"/>
    <property type="evidence" value="ECO:0007669"/>
    <property type="project" value="TreeGrafter"/>
</dbReference>
<dbReference type="InterPro" id="IPR003726">
    <property type="entry name" value="HCY_dom"/>
</dbReference>
<dbReference type="GO" id="GO:0033528">
    <property type="term" value="P:S-methylmethionine cycle"/>
    <property type="evidence" value="ECO:0007669"/>
    <property type="project" value="TreeGrafter"/>
</dbReference>
<dbReference type="InterPro" id="IPR036589">
    <property type="entry name" value="HCY_dom_sf"/>
</dbReference>
<evidence type="ECO:0000256" key="5">
    <source>
        <dbReference type="PROSITE-ProRule" id="PRU00333"/>
    </source>
</evidence>
<keyword evidence="2 5" id="KW-0808">Transferase</keyword>
<dbReference type="OrthoDB" id="261426at2759"/>
<comment type="cofactor">
    <cofactor evidence="5">
        <name>Zn(2+)</name>
        <dbReference type="ChEBI" id="CHEBI:29105"/>
    </cofactor>
</comment>
<evidence type="ECO:0000256" key="4">
    <source>
        <dbReference type="ARBA" id="ARBA00022833"/>
    </source>
</evidence>
<feature type="binding site" evidence="5">
    <location>
        <position position="344"/>
    </location>
    <ligand>
        <name>Zn(2+)</name>
        <dbReference type="ChEBI" id="CHEBI:29105"/>
    </ligand>
</feature>
<keyword evidence="3 5" id="KW-0479">Metal-binding</keyword>
<keyword evidence="1 5" id="KW-0489">Methyltransferase</keyword>
<feature type="domain" description="Hcy-binding" evidence="6">
    <location>
        <begin position="19"/>
        <end position="359"/>
    </location>
</feature>
<gene>
    <name evidence="7" type="ORF">RFI_30289</name>
</gene>
<dbReference type="PANTHER" id="PTHR46015">
    <property type="entry name" value="ZGC:172121"/>
    <property type="match status" value="1"/>
</dbReference>
<dbReference type="Pfam" id="PF02574">
    <property type="entry name" value="S-methyl_trans"/>
    <property type="match status" value="1"/>
</dbReference>
<dbReference type="EMBL" id="ASPP01026509">
    <property type="protein sequence ID" value="ETO07103.1"/>
    <property type="molecule type" value="Genomic_DNA"/>
</dbReference>
<dbReference type="Gene3D" id="3.20.20.330">
    <property type="entry name" value="Homocysteine-binding-like domain"/>
    <property type="match status" value="2"/>
</dbReference>
<proteinExistence type="predicted"/>
<dbReference type="GO" id="GO:0032259">
    <property type="term" value="P:methylation"/>
    <property type="evidence" value="ECO:0007669"/>
    <property type="project" value="UniProtKB-KW"/>
</dbReference>
<dbReference type="PANTHER" id="PTHR46015:SF1">
    <property type="entry name" value="HOMOCYSTEINE S-METHYLTRANSFERASE-LIKE ISOFORM 1"/>
    <property type="match status" value="1"/>
</dbReference>
<protein>
    <submittedName>
        <fullName evidence="7">Homocysteine S-methyltransferase</fullName>
    </submittedName>
</protein>
<dbReference type="AlphaFoldDB" id="X6LYU1"/>
<dbReference type="SUPFAM" id="SSF82282">
    <property type="entry name" value="Homocysteine S-methyltransferase"/>
    <property type="match status" value="2"/>
</dbReference>